<organism evidence="3 8">
    <name type="scientific">Hibiscus sabdariffa</name>
    <name type="common">roselle</name>
    <dbReference type="NCBI Taxonomy" id="183260"/>
    <lineage>
        <taxon>Eukaryota</taxon>
        <taxon>Viridiplantae</taxon>
        <taxon>Streptophyta</taxon>
        <taxon>Embryophyta</taxon>
        <taxon>Tracheophyta</taxon>
        <taxon>Spermatophyta</taxon>
        <taxon>Magnoliopsida</taxon>
        <taxon>eudicotyledons</taxon>
        <taxon>Gunneridae</taxon>
        <taxon>Pentapetalae</taxon>
        <taxon>rosids</taxon>
        <taxon>malvids</taxon>
        <taxon>Malvales</taxon>
        <taxon>Malvaceae</taxon>
        <taxon>Malvoideae</taxon>
        <taxon>Hibiscus</taxon>
    </lineage>
</organism>
<proteinExistence type="predicted"/>
<dbReference type="EMBL" id="JBBPBM010000258">
    <property type="protein sequence ID" value="KAK8498525.1"/>
    <property type="molecule type" value="Genomic_DNA"/>
</dbReference>
<evidence type="ECO:0000313" key="3">
    <source>
        <dbReference type="EMBL" id="KAK8498525.1"/>
    </source>
</evidence>
<keyword evidence="2" id="KW-0812">Transmembrane</keyword>
<dbReference type="EMBL" id="JBBPBM010000046">
    <property type="protein sequence ID" value="KAK8522048.1"/>
    <property type="molecule type" value="Genomic_DNA"/>
</dbReference>
<keyword evidence="8" id="KW-1185">Reference proteome</keyword>
<name>A0ABR2AWH6_9ROSI</name>
<feature type="region of interest" description="Disordered" evidence="1">
    <location>
        <begin position="77"/>
        <end position="100"/>
    </location>
</feature>
<feature type="compositionally biased region" description="Polar residues" evidence="1">
    <location>
        <begin position="77"/>
        <end position="87"/>
    </location>
</feature>
<keyword evidence="2" id="KW-0472">Membrane</keyword>
<evidence type="ECO:0000313" key="7">
    <source>
        <dbReference type="EMBL" id="KAK8522052.1"/>
    </source>
</evidence>
<dbReference type="EMBL" id="JBBPBM010000258">
    <property type="protein sequence ID" value="KAK8498536.1"/>
    <property type="molecule type" value="Genomic_DNA"/>
</dbReference>
<feature type="transmembrane region" description="Helical" evidence="2">
    <location>
        <begin position="115"/>
        <end position="135"/>
    </location>
</feature>
<keyword evidence="2" id="KW-1133">Transmembrane helix</keyword>
<evidence type="ECO:0000313" key="8">
    <source>
        <dbReference type="Proteomes" id="UP001472677"/>
    </source>
</evidence>
<protein>
    <submittedName>
        <fullName evidence="3">Uncharacterized protein</fullName>
    </submittedName>
</protein>
<evidence type="ECO:0000313" key="5">
    <source>
        <dbReference type="EMBL" id="KAK8498536.1"/>
    </source>
</evidence>
<evidence type="ECO:0000256" key="2">
    <source>
        <dbReference type="SAM" id="Phobius"/>
    </source>
</evidence>
<dbReference type="Proteomes" id="UP001472677">
    <property type="component" value="Unassembled WGS sequence"/>
</dbReference>
<evidence type="ECO:0000313" key="4">
    <source>
        <dbReference type="EMBL" id="KAK8498529.1"/>
    </source>
</evidence>
<evidence type="ECO:0000256" key="1">
    <source>
        <dbReference type="SAM" id="MobiDB-lite"/>
    </source>
</evidence>
<reference evidence="3 8" key="1">
    <citation type="journal article" date="2024" name="G3 (Bethesda)">
        <title>Genome assembly of Hibiscus sabdariffa L. provides insights into metabolisms of medicinal natural products.</title>
        <authorList>
            <person name="Kim T."/>
        </authorList>
    </citation>
    <scope>NUCLEOTIDE SEQUENCE [LARGE SCALE GENOMIC DNA]</scope>
    <source>
        <strain evidence="3">TK-2024</strain>
        <tissue evidence="3">Old leaves</tissue>
    </source>
</reference>
<dbReference type="EMBL" id="JBBPBM010000046">
    <property type="protein sequence ID" value="KAK8522052.1"/>
    <property type="molecule type" value="Genomic_DNA"/>
</dbReference>
<dbReference type="EMBL" id="JBBPBM010000258">
    <property type="protein sequence ID" value="KAK8498529.1"/>
    <property type="molecule type" value="Genomic_DNA"/>
</dbReference>
<accession>A0ABR2AWH6</accession>
<gene>
    <name evidence="6" type="ORF">V6N12_066618</name>
    <name evidence="7" type="ORF">V6N12_066622</name>
    <name evidence="3" type="ORF">V6N12_073921</name>
    <name evidence="4" type="ORF">V6N12_073925</name>
    <name evidence="5" type="ORF">V6N12_073932</name>
</gene>
<comment type="caution">
    <text evidence="3">The sequence shown here is derived from an EMBL/GenBank/DDBJ whole genome shotgun (WGS) entry which is preliminary data.</text>
</comment>
<evidence type="ECO:0000313" key="6">
    <source>
        <dbReference type="EMBL" id="KAK8522048.1"/>
    </source>
</evidence>
<sequence>MKQGMASLAQAPPLATSIARIPQIRSRNLQLLKASKLPPPLLTLHHIHIRRPGRQSSVCCKKLSRWKPPLLTDTDGNSFLEKTNISGNRGEDSTTKADGTATNDQALEKVMRLKLPLWVLGPCLLLITGIVPTLLTCC</sequence>